<proteinExistence type="predicted"/>
<name>H1KVU1_METEX</name>
<evidence type="ECO:0000256" key="1">
    <source>
        <dbReference type="SAM" id="MobiDB-lite"/>
    </source>
</evidence>
<accession>H1KVU1</accession>
<comment type="caution">
    <text evidence="2">The sequence shown here is derived from an EMBL/GenBank/DDBJ whole genome shotgun (WGS) entry which is preliminary data.</text>
</comment>
<feature type="region of interest" description="Disordered" evidence="1">
    <location>
        <begin position="108"/>
        <end position="135"/>
    </location>
</feature>
<dbReference type="Proteomes" id="UP000004382">
    <property type="component" value="Unassembled WGS sequence"/>
</dbReference>
<evidence type="ECO:0000313" key="2">
    <source>
        <dbReference type="EMBL" id="EHP71889.1"/>
    </source>
</evidence>
<dbReference type="AlphaFoldDB" id="H1KVU1"/>
<evidence type="ECO:0000313" key="3">
    <source>
        <dbReference type="Proteomes" id="UP000004382"/>
    </source>
</evidence>
<dbReference type="RefSeq" id="WP_003607781.1">
    <property type="nucleotide sequence ID" value="NZ_AGJK01000553.1"/>
</dbReference>
<sequence length="135" mass="15120">TGWRRAWWWARGRLRPHQAALAKATVTARDATDMARVHSQVANGMTFGVAVEEEKAERRRPVEVQRRRQAEAAATRTMKRAAIAADLLRADPMRGALAVLDLMRQAETERHRREAAEETSEALEAVSSGPRLGPR</sequence>
<dbReference type="EMBL" id="AGJK01000553">
    <property type="protein sequence ID" value="EHP71889.1"/>
    <property type="molecule type" value="Genomic_DNA"/>
</dbReference>
<gene>
    <name evidence="2" type="ORF">MetexDRAFT_6754</name>
</gene>
<feature type="non-terminal residue" evidence="2">
    <location>
        <position position="1"/>
    </location>
</feature>
<reference evidence="2 3" key="1">
    <citation type="submission" date="2011-09" db="EMBL/GenBank/DDBJ databases">
        <title>The draft genome of Methylobacterium extorquens DSM 13060.</title>
        <authorList>
            <consortium name="US DOE Joint Genome Institute (JGI-PGF)"/>
            <person name="Lucas S."/>
            <person name="Han J."/>
            <person name="Lapidus A."/>
            <person name="Cheng J.-F."/>
            <person name="Goodwin L."/>
            <person name="Pitluck S."/>
            <person name="Peters L."/>
            <person name="Land M.L."/>
            <person name="Hauser L."/>
            <person name="Koskimaki J."/>
            <person name="Halonen O."/>
            <person name="Pirttila A."/>
            <person name="Frank C."/>
            <person name="Woyke T.J."/>
        </authorList>
    </citation>
    <scope>NUCLEOTIDE SEQUENCE [LARGE SCALE GENOMIC DNA]</scope>
    <source>
        <strain evidence="2 3">DSM 13060</strain>
    </source>
</reference>
<protein>
    <submittedName>
        <fullName evidence="2">Uncharacterized protein</fullName>
    </submittedName>
</protein>
<dbReference type="PATRIC" id="fig|882800.3.peg.6353"/>
<organism evidence="2 3">
    <name type="scientific">Methylorubrum extorquens DSM 13060</name>
    <dbReference type="NCBI Taxonomy" id="882800"/>
    <lineage>
        <taxon>Bacteria</taxon>
        <taxon>Pseudomonadati</taxon>
        <taxon>Pseudomonadota</taxon>
        <taxon>Alphaproteobacteria</taxon>
        <taxon>Hyphomicrobiales</taxon>
        <taxon>Methylobacteriaceae</taxon>
        <taxon>Methylorubrum</taxon>
    </lineage>
</organism>